<comment type="caution">
    <text evidence="1">The sequence shown here is derived from an EMBL/GenBank/DDBJ whole genome shotgun (WGS) entry which is preliminary data.</text>
</comment>
<organism evidence="1 2">
    <name type="scientific">Dallia pectoralis</name>
    <name type="common">Alaska blackfish</name>
    <dbReference type="NCBI Taxonomy" id="75939"/>
    <lineage>
        <taxon>Eukaryota</taxon>
        <taxon>Metazoa</taxon>
        <taxon>Chordata</taxon>
        <taxon>Craniata</taxon>
        <taxon>Vertebrata</taxon>
        <taxon>Euteleostomi</taxon>
        <taxon>Actinopterygii</taxon>
        <taxon>Neopterygii</taxon>
        <taxon>Teleostei</taxon>
        <taxon>Protacanthopterygii</taxon>
        <taxon>Esociformes</taxon>
        <taxon>Umbridae</taxon>
        <taxon>Dallia</taxon>
    </lineage>
</organism>
<accession>A0ACC2FWF0</accession>
<reference evidence="1" key="1">
    <citation type="submission" date="2021-05" db="EMBL/GenBank/DDBJ databases">
        <authorList>
            <person name="Pan Q."/>
            <person name="Jouanno E."/>
            <person name="Zahm M."/>
            <person name="Klopp C."/>
            <person name="Cabau C."/>
            <person name="Louis A."/>
            <person name="Berthelot C."/>
            <person name="Parey E."/>
            <person name="Roest Crollius H."/>
            <person name="Montfort J."/>
            <person name="Robinson-Rechavi M."/>
            <person name="Bouchez O."/>
            <person name="Lampietro C."/>
            <person name="Lopez Roques C."/>
            <person name="Donnadieu C."/>
            <person name="Postlethwait J."/>
            <person name="Bobe J."/>
            <person name="Dillon D."/>
            <person name="Chandos A."/>
            <person name="von Hippel F."/>
            <person name="Guiguen Y."/>
        </authorList>
    </citation>
    <scope>NUCLEOTIDE SEQUENCE</scope>
    <source>
        <strain evidence="1">YG-Jan2019</strain>
    </source>
</reference>
<dbReference type="Proteomes" id="UP001157502">
    <property type="component" value="Chromosome 21"/>
</dbReference>
<name>A0ACC2FWF0_DALPE</name>
<proteinExistence type="predicted"/>
<evidence type="ECO:0000313" key="2">
    <source>
        <dbReference type="Proteomes" id="UP001157502"/>
    </source>
</evidence>
<dbReference type="EMBL" id="CM055748">
    <property type="protein sequence ID" value="KAJ7995692.1"/>
    <property type="molecule type" value="Genomic_DNA"/>
</dbReference>
<evidence type="ECO:0000313" key="1">
    <source>
        <dbReference type="EMBL" id="KAJ7995692.1"/>
    </source>
</evidence>
<protein>
    <submittedName>
        <fullName evidence="1">Uncharacterized protein</fullName>
    </submittedName>
</protein>
<keyword evidence="2" id="KW-1185">Reference proteome</keyword>
<gene>
    <name evidence="1" type="ORF">DPEC_G00247210</name>
</gene>
<sequence>MRGGVKQHSFNTTNMITHLKSRHPEQHQDFMKSKKEKTPAKTHKLPLLLQWQNLENTAANIQSRIMCPATLNTLLDRSCPGLSRSQVRSRAAPLRNLQDLKDLLLMSWYICVITVNRDFAFDIEVKCFACAPDIRIYNDSSHFKSM</sequence>